<feature type="domain" description="Methyltransferase" evidence="2">
    <location>
        <begin position="46"/>
        <end position="140"/>
    </location>
</feature>
<dbReference type="PATRIC" id="fig|1216932.3.peg.3251"/>
<name>W6S3C8_9CLOT</name>
<evidence type="ECO:0000259" key="2">
    <source>
        <dbReference type="Pfam" id="PF13649"/>
    </source>
</evidence>
<dbReference type="HOGENOM" id="CLU_081790_1_0_9"/>
<keyword evidence="3" id="KW-0489">Methyltransferase</keyword>
<dbReference type="GO" id="GO:0032259">
    <property type="term" value="P:methylation"/>
    <property type="evidence" value="ECO:0007669"/>
    <property type="project" value="UniProtKB-KW"/>
</dbReference>
<evidence type="ECO:0000313" key="4">
    <source>
        <dbReference type="Proteomes" id="UP000019426"/>
    </source>
</evidence>
<organism evidence="3 4">
    <name type="scientific">Clostridium bornimense</name>
    <dbReference type="NCBI Taxonomy" id="1216932"/>
    <lineage>
        <taxon>Bacteria</taxon>
        <taxon>Bacillati</taxon>
        <taxon>Bacillota</taxon>
        <taxon>Clostridia</taxon>
        <taxon>Eubacteriales</taxon>
        <taxon>Clostridiaceae</taxon>
        <taxon>Clostridium</taxon>
    </lineage>
</organism>
<dbReference type="STRING" id="1216932.CM240_3277"/>
<dbReference type="InterPro" id="IPR041698">
    <property type="entry name" value="Methyltransf_25"/>
</dbReference>
<proteinExistence type="predicted"/>
<dbReference type="EMBL" id="HG917869">
    <property type="protein sequence ID" value="CDM70394.1"/>
    <property type="molecule type" value="Genomic_DNA"/>
</dbReference>
<dbReference type="OrthoDB" id="7365827at2"/>
<dbReference type="Pfam" id="PF13649">
    <property type="entry name" value="Methyltransf_25"/>
    <property type="match status" value="1"/>
</dbReference>
<dbReference type="AlphaFoldDB" id="W6S3C8"/>
<sequence>MNIDEQFNLIAKEYDVNRKKFIPCFDDFYEGTTHFITSNITEPKRILDLGAGTGLLSAFWYQCFPKSEYVLVDIAEEMLDVARKRFAGLKNVSFQILDYSQRLPTGEFDVIASALSIHHLEHGGKKELFSRIYDKLPKGGLFINYDQFCAGSIEMNIWFDSFWENQLRESGLSKVDLERWQERRKLDRECSVEDEIGMLQKNNFREVKCIYSNQKFSVIVAIK</sequence>
<gene>
    <name evidence="3" type="ORF">CM240_3277</name>
</gene>
<keyword evidence="4" id="KW-1185">Reference proteome</keyword>
<dbReference type="InterPro" id="IPR029063">
    <property type="entry name" value="SAM-dependent_MTases_sf"/>
</dbReference>
<evidence type="ECO:0000313" key="3">
    <source>
        <dbReference type="EMBL" id="CDM70394.1"/>
    </source>
</evidence>
<reference evidence="3 4" key="1">
    <citation type="submission" date="2013-11" db="EMBL/GenBank/DDBJ databases">
        <title>Complete genome sequence of Clostridum sp. M2/40.</title>
        <authorList>
            <person name="Wibberg D."/>
            <person name="Puehler A."/>
            <person name="Schlueter A."/>
        </authorList>
    </citation>
    <scope>NUCLEOTIDE SEQUENCE [LARGE SCALE GENOMIC DNA]</scope>
    <source>
        <strain evidence="4">M2/40</strain>
    </source>
</reference>
<dbReference type="GO" id="GO:0008168">
    <property type="term" value="F:methyltransferase activity"/>
    <property type="evidence" value="ECO:0007669"/>
    <property type="project" value="UniProtKB-KW"/>
</dbReference>
<dbReference type="CDD" id="cd02440">
    <property type="entry name" value="AdoMet_MTases"/>
    <property type="match status" value="1"/>
</dbReference>
<dbReference type="Proteomes" id="UP000019426">
    <property type="component" value="Chromosome M2/40_rep2"/>
</dbReference>
<dbReference type="KEGG" id="clt:CM240_3277"/>
<dbReference type="SUPFAM" id="SSF53335">
    <property type="entry name" value="S-adenosyl-L-methionine-dependent methyltransferases"/>
    <property type="match status" value="1"/>
</dbReference>
<dbReference type="RefSeq" id="WP_044040564.1">
    <property type="nucleotide sequence ID" value="NZ_HG917869.1"/>
</dbReference>
<accession>W6S3C8</accession>
<dbReference type="eggNOG" id="COG2226">
    <property type="taxonomic scope" value="Bacteria"/>
</dbReference>
<protein>
    <submittedName>
        <fullName evidence="3">Methyltransferase domain</fullName>
    </submittedName>
</protein>
<evidence type="ECO:0000256" key="1">
    <source>
        <dbReference type="ARBA" id="ARBA00022679"/>
    </source>
</evidence>
<dbReference type="PANTHER" id="PTHR43861">
    <property type="entry name" value="TRANS-ACONITATE 2-METHYLTRANSFERASE-RELATED"/>
    <property type="match status" value="1"/>
</dbReference>
<dbReference type="Gene3D" id="3.40.50.150">
    <property type="entry name" value="Vaccinia Virus protein VP39"/>
    <property type="match status" value="1"/>
</dbReference>
<keyword evidence="1 3" id="KW-0808">Transferase</keyword>